<dbReference type="KEGG" id="xcl:G4Z02_01445"/>
<dbReference type="EMBL" id="CP048914">
    <property type="protein sequence ID" value="QMS84462.1"/>
    <property type="molecule type" value="Genomic_DNA"/>
</dbReference>
<reference evidence="7 8" key="1">
    <citation type="submission" date="2020-02" db="EMBL/GenBank/DDBJ databases">
        <authorList>
            <person name="Zheng R.K."/>
            <person name="Sun C.M."/>
        </authorList>
    </citation>
    <scope>NUCLEOTIDE SEQUENCE [LARGE SCALE GENOMIC DNA]</scope>
    <source>
        <strain evidence="8">zrk13</strain>
    </source>
</reference>
<dbReference type="GO" id="GO:0046872">
    <property type="term" value="F:metal ion binding"/>
    <property type="evidence" value="ECO:0007669"/>
    <property type="project" value="UniProtKB-KW"/>
</dbReference>
<dbReference type="GO" id="GO:0051539">
    <property type="term" value="F:4 iron, 4 sulfur cluster binding"/>
    <property type="evidence" value="ECO:0007669"/>
    <property type="project" value="UniProtKB-KW"/>
</dbReference>
<name>A0A7L7KQA8_9MOLU</name>
<evidence type="ECO:0000313" key="7">
    <source>
        <dbReference type="EMBL" id="QMS84462.1"/>
    </source>
</evidence>
<keyword evidence="2" id="KW-0479">Metal-binding</keyword>
<dbReference type="InterPro" id="IPR050395">
    <property type="entry name" value="4Fe4S_Ferredoxin_RnfB"/>
</dbReference>
<evidence type="ECO:0000256" key="5">
    <source>
        <dbReference type="SAM" id="Phobius"/>
    </source>
</evidence>
<evidence type="ECO:0000256" key="3">
    <source>
        <dbReference type="ARBA" id="ARBA00023004"/>
    </source>
</evidence>
<keyword evidence="3" id="KW-0408">Iron</keyword>
<evidence type="ECO:0000313" key="8">
    <source>
        <dbReference type="Proteomes" id="UP000514720"/>
    </source>
</evidence>
<keyword evidence="5" id="KW-1133">Transmembrane helix</keyword>
<evidence type="ECO:0000256" key="4">
    <source>
        <dbReference type="ARBA" id="ARBA00023014"/>
    </source>
</evidence>
<dbReference type="PANTHER" id="PTHR43560:SF1">
    <property type="entry name" value="ION-TRANSLOCATING OXIDOREDUCTASE COMPLEX SUBUNIT B"/>
    <property type="match status" value="1"/>
</dbReference>
<dbReference type="AlphaFoldDB" id="A0A7L7KQA8"/>
<evidence type="ECO:0000259" key="6">
    <source>
        <dbReference type="PROSITE" id="PS51656"/>
    </source>
</evidence>
<feature type="domain" description="4Fe-4S" evidence="6">
    <location>
        <begin position="38"/>
        <end position="97"/>
    </location>
</feature>
<dbReference type="PROSITE" id="PS51656">
    <property type="entry name" value="4FE4S"/>
    <property type="match status" value="1"/>
</dbReference>
<keyword evidence="5" id="KW-0472">Membrane</keyword>
<proteinExistence type="predicted"/>
<organism evidence="7 8">
    <name type="scientific">Candidatus Xianfuyuplasma coldseepsis</name>
    <dbReference type="NCBI Taxonomy" id="2782163"/>
    <lineage>
        <taxon>Bacteria</taxon>
        <taxon>Bacillati</taxon>
        <taxon>Mycoplasmatota</taxon>
        <taxon>Mollicutes</taxon>
        <taxon>Candidatus Izemoplasmatales</taxon>
        <taxon>Candidatus Izemoplasmataceae</taxon>
        <taxon>Candidatus Xianfuyuplasma</taxon>
    </lineage>
</organism>
<evidence type="ECO:0000256" key="2">
    <source>
        <dbReference type="ARBA" id="ARBA00022723"/>
    </source>
</evidence>
<dbReference type="Gene3D" id="1.10.15.40">
    <property type="entry name" value="Electron transport complex subunit B, putative Fe-S cluster"/>
    <property type="match status" value="1"/>
</dbReference>
<protein>
    <submittedName>
        <fullName evidence="7">Electron transporter RnfB</fullName>
    </submittedName>
</protein>
<accession>A0A7L7KQA8</accession>
<dbReference type="PANTHER" id="PTHR43560">
    <property type="entry name" value="ION-TRANSLOCATING OXIDOREDUCTASE COMPLEX SUBUNIT B"/>
    <property type="match status" value="1"/>
</dbReference>
<keyword evidence="4" id="KW-0411">Iron-sulfur</keyword>
<keyword evidence="1" id="KW-0004">4Fe-4S</keyword>
<keyword evidence="8" id="KW-1185">Reference proteome</keyword>
<keyword evidence="5" id="KW-0812">Transmembrane</keyword>
<dbReference type="Pfam" id="PF04060">
    <property type="entry name" value="FeS"/>
    <property type="match status" value="1"/>
</dbReference>
<evidence type="ECO:0000256" key="1">
    <source>
        <dbReference type="ARBA" id="ARBA00022485"/>
    </source>
</evidence>
<sequence length="110" mass="12187">MLLESFISEAMPVIILTTVISIALALLLWGASVLFHVEEDPRLQDITDLLPNQNCGLCGNPGCRAMADAILREDAKLTQCKPGDQAMRDEIKEYLETHPDESGEFVKVKM</sequence>
<dbReference type="RefSeq" id="WP_258878075.1">
    <property type="nucleotide sequence ID" value="NZ_CP048914.1"/>
</dbReference>
<feature type="transmembrane region" description="Helical" evidence="5">
    <location>
        <begin position="12"/>
        <end position="35"/>
    </location>
</feature>
<gene>
    <name evidence="7" type="ORF">G4Z02_01445</name>
</gene>
<dbReference type="InterPro" id="IPR007202">
    <property type="entry name" value="4Fe-4S_dom"/>
</dbReference>
<dbReference type="Proteomes" id="UP000514720">
    <property type="component" value="Chromosome"/>
</dbReference>